<proteinExistence type="predicted"/>
<accession>A0AAP2GQZ7</accession>
<keyword evidence="2" id="KW-1185">Reference proteome</keyword>
<dbReference type="EMBL" id="JAHESF010000020">
    <property type="protein sequence ID" value="MBT1699052.1"/>
    <property type="molecule type" value="Genomic_DNA"/>
</dbReference>
<evidence type="ECO:0000313" key="1">
    <source>
        <dbReference type="EMBL" id="MBT1699052.1"/>
    </source>
</evidence>
<comment type="caution">
    <text evidence="1">The sequence shown here is derived from an EMBL/GenBank/DDBJ whole genome shotgun (WGS) entry which is preliminary data.</text>
</comment>
<dbReference type="RefSeq" id="WP_254166416.1">
    <property type="nucleotide sequence ID" value="NZ_JAHESF010000020.1"/>
</dbReference>
<organism evidence="1 2">
    <name type="scientific">Chryseosolibacter histidini</name>
    <dbReference type="NCBI Taxonomy" id="2782349"/>
    <lineage>
        <taxon>Bacteria</taxon>
        <taxon>Pseudomonadati</taxon>
        <taxon>Bacteroidota</taxon>
        <taxon>Cytophagia</taxon>
        <taxon>Cytophagales</taxon>
        <taxon>Chryseotaleaceae</taxon>
        <taxon>Chryseosolibacter</taxon>
    </lineage>
</organism>
<protein>
    <submittedName>
        <fullName evidence="1">Uncharacterized protein</fullName>
    </submittedName>
</protein>
<reference evidence="1 2" key="1">
    <citation type="submission" date="2021-05" db="EMBL/GenBank/DDBJ databases">
        <title>A Polyphasic approach of four new species of the genus Ohtaekwangia: Ohtaekwangia histidinii sp. nov., Ohtaekwangia cretensis sp. nov., Ohtaekwangia indiensis sp. nov., Ohtaekwangia reichenbachii sp. nov. from diverse environment.</title>
        <authorList>
            <person name="Octaviana S."/>
        </authorList>
    </citation>
    <scope>NUCLEOTIDE SEQUENCE [LARGE SCALE GENOMIC DNA]</scope>
    <source>
        <strain evidence="1 2">PWU4</strain>
    </source>
</reference>
<gene>
    <name evidence="1" type="ORF">KK083_19310</name>
</gene>
<dbReference type="Proteomes" id="UP001319200">
    <property type="component" value="Unassembled WGS sequence"/>
</dbReference>
<evidence type="ECO:0000313" key="2">
    <source>
        <dbReference type="Proteomes" id="UP001319200"/>
    </source>
</evidence>
<name>A0AAP2GQZ7_9BACT</name>
<dbReference type="AlphaFoldDB" id="A0AAP2GQZ7"/>
<sequence length="256" mass="29402">MSYQQFLHIALEHAYYANGQCPDFVIVPDEDTQKIIRAHKLLVKAFSHGITVLAPMKDKKVMIPLDPGAILTFRMLLHNDRFYSRTADVDTYAQKGVPVFEPGKNGELSLKRWEKNVPGVFGLIRLTGGARDNTFRYRFKAKQYRWRYVVITDDEPPDAFAVQHDRALPGEKKIEFLAPVNLQEDKVRQLCPQVLLDFPKTSKLLIQSKEDVPACEHARKNIRLRKGDLVLVEHLANPQPDDNGLKVIKYLKNQKN</sequence>